<organism evidence="3 4">
    <name type="scientific">Dendrobium nobile</name>
    <name type="common">Orchid</name>
    <dbReference type="NCBI Taxonomy" id="94219"/>
    <lineage>
        <taxon>Eukaryota</taxon>
        <taxon>Viridiplantae</taxon>
        <taxon>Streptophyta</taxon>
        <taxon>Embryophyta</taxon>
        <taxon>Tracheophyta</taxon>
        <taxon>Spermatophyta</taxon>
        <taxon>Magnoliopsida</taxon>
        <taxon>Liliopsida</taxon>
        <taxon>Asparagales</taxon>
        <taxon>Orchidaceae</taxon>
        <taxon>Epidendroideae</taxon>
        <taxon>Malaxideae</taxon>
        <taxon>Dendrobiinae</taxon>
        <taxon>Dendrobium</taxon>
    </lineage>
</organism>
<dbReference type="InterPro" id="IPR014002">
    <property type="entry name" value="Agenet_dom_plant"/>
</dbReference>
<evidence type="ECO:0000313" key="3">
    <source>
        <dbReference type="EMBL" id="KAI0499766.1"/>
    </source>
</evidence>
<feature type="region of interest" description="Disordered" evidence="1">
    <location>
        <begin position="1037"/>
        <end position="1088"/>
    </location>
</feature>
<dbReference type="Pfam" id="PF05641">
    <property type="entry name" value="Agenet"/>
    <property type="match status" value="1"/>
</dbReference>
<dbReference type="EMBL" id="JAGYWB010000013">
    <property type="protein sequence ID" value="KAI0499766.1"/>
    <property type="molecule type" value="Genomic_DNA"/>
</dbReference>
<proteinExistence type="predicted"/>
<feature type="compositionally biased region" description="Basic and acidic residues" evidence="1">
    <location>
        <begin position="938"/>
        <end position="949"/>
    </location>
</feature>
<gene>
    <name evidence="3" type="ORF">KFK09_017974</name>
</gene>
<feature type="compositionally biased region" description="Low complexity" evidence="1">
    <location>
        <begin position="1228"/>
        <end position="1244"/>
    </location>
</feature>
<feature type="compositionally biased region" description="Basic and acidic residues" evidence="1">
    <location>
        <begin position="1932"/>
        <end position="1954"/>
    </location>
</feature>
<feature type="region of interest" description="Disordered" evidence="1">
    <location>
        <begin position="2244"/>
        <end position="2267"/>
    </location>
</feature>
<evidence type="ECO:0000313" key="4">
    <source>
        <dbReference type="Proteomes" id="UP000829196"/>
    </source>
</evidence>
<evidence type="ECO:0000256" key="1">
    <source>
        <dbReference type="SAM" id="MobiDB-lite"/>
    </source>
</evidence>
<feature type="region of interest" description="Disordered" evidence="1">
    <location>
        <begin position="1925"/>
        <end position="1954"/>
    </location>
</feature>
<dbReference type="SMART" id="SM00743">
    <property type="entry name" value="Agenet"/>
    <property type="match status" value="2"/>
</dbReference>
<feature type="domain" description="Agenet" evidence="2">
    <location>
        <begin position="1771"/>
        <end position="1834"/>
    </location>
</feature>
<comment type="caution">
    <text evidence="3">The sequence shown here is derived from an EMBL/GenBank/DDBJ whole genome shotgun (WGS) entry which is preliminary data.</text>
</comment>
<reference evidence="3" key="1">
    <citation type="journal article" date="2022" name="Front. Genet.">
        <title>Chromosome-Scale Assembly of the Dendrobium nobile Genome Provides Insights Into the Molecular Mechanism of the Biosynthesis of the Medicinal Active Ingredient of Dendrobium.</title>
        <authorList>
            <person name="Xu Q."/>
            <person name="Niu S.-C."/>
            <person name="Li K.-L."/>
            <person name="Zheng P.-J."/>
            <person name="Zhang X.-J."/>
            <person name="Jia Y."/>
            <person name="Liu Y."/>
            <person name="Niu Y.-X."/>
            <person name="Yu L.-H."/>
            <person name="Chen D.-F."/>
            <person name="Zhang G.-Q."/>
        </authorList>
    </citation>
    <scope>NUCLEOTIDE SEQUENCE</scope>
    <source>
        <tissue evidence="3">Leaf</tissue>
    </source>
</reference>
<sequence>MDYDENDFRSQNFQLVGEDKFSVNLRSFPLPRFDLDEHLRFDSLVEEEVLLGIQGQENNWIDFPPGTSALEFSSSAAESCSIARHNNVWSEATSSESVDLLLKSVGEDEMINGKAVIMDVSANDESNGIDNRVDLYVEKCDAHESSIMDILPVDPELTQDKHLKKFSPSNEVQWELLPDVQGSSQAAEGEESGIAMYEDPSNKNLSPDGKIDVGPYTMIDNLSCFYNPVQKSKADEKGLCGTVPYEKDVCEVLLKTEVPHSDDSDSCAVDSQSLASNQDVKLDIESEKLNTGLFYVGQDQRNTSNSSGFLCDDVHRDKSLVTYSEDKTNQKFASKSDALELPNTKCINSVFAVNSDGLVVSVPCPTNSLNDNSEASGKSFANEECKSLLAMEQEERTGHNSVTLKTKTELTEGSRSIGDGLLYDSLEDDDGHSIRTQLMKNSTVSCDDRGGKLETCTNAIDNNQDPECELVENKIDEIAIATQSLIKLPASIHVNHETQGTEIDDCERMRTNSLSFTFEKPGLVLEANYDKIMDVEMQELKLDKTNDVSPAESSLPVAMTDESCLSVTMTVTESSISSSTICKSSVQKETISVTDLREVHTEQVHASVNKKSSMTYISPSRINLDPVSNVMDNAEDLHPAIQDMAEELSLDGSANKFLEEDLGKKETSIQLSASNIIHFESNDAKISGLTASPLSTTDLIEEKESDLVSVSNSLNMKDVSLGKISRGDSGAQLASPVKSLDSQPSKGTVGLNLATEQKGPSPCLTIPNSVDSEKSEMKLSGGSISSKSIRNVDKEGWAIAGSDREDTSTEHLPNAVVQPPSLVRTTDCAMPQNHIPSSAGNDVGSEKTLLLEGNGLSRGPSQDGKEDITNSLEVVSHFGTEVSVSLVQTTYGRQAVHMPPSIYKDGSCKSPSNDQSDQYKLSKRDVSDEQDVSPQTEGCHEDDLEHQEPKASGNMDLASSEKDEITLKADCSSNGLHGTSIEARSLILEVSTSEDLAGRVVGSEPSFLNLKGNDIPQMPNVDSQGLPEEVKMVDISMKTPNHGKSKNASRPSNEKKIVSKGKNRKEPHTLKQSSVMDLKSSTSTRKSVGTLSKDVPLVEMREHSSIECSTVKTSSSVAFQTSIIPDLNSSSSLSLFHQPFTDLQQVQLRAQIFVYGALISGMPPDEAYMVSAFGGADGGRSLWEGVWHAWILRFQSKKSPVGAYDTPTHSRPAIWIPEQVSMGNDVQSKVSSTSSTSDSSIMSSAVRNSTMPLPSPLWSHSYGNDGHHANISRGTYLNFSHTPSPLPHQISVSRQHVGANSPWLSQSPRPGPWFVSSQISALDGISRYSTVSVPDTVHVTPVRDSSGPHTPIVEIIPPSVLMSVPDTALTTTIADLPVETSKKAVTSENNKHTPTTQKARKRKKGVAAEETSFPASQTAAGPVSAISDVRSLPLHSANMLLSSNSQLNVASPAPVLISTPHIISPTHYQIIGANNNLQKAILSEETCTKIEQAKHQAEDAAALAASTVKNSQDIWSQLASLKNSGLVSQIEEKLASAAVVAAAASSVAKAAAAAANVAVGAALQAKIMADEAVSVAKTGNTVLNSESGILDVGKKLIGVPPVSIMKGMDKIHGSGAIISASSEAARRRVELVSAATKRAENLDAIVKAAELAAEAVAQAGTIITMGDPLPFSLSQLVDAGPEGFWRGHDGSSTKLSKSRCMHEGEHSGSSSAKEHGGSAKQLDGQFSKIKEAQKATDESGLSSLNEYHEQFERRVQGNFPTAGQERDPPVLSIQKGSVVEVMSDEDGRRGAWFSAQVLDISDNKAYVSYNDVSTTEGQLKEWIVLEEGEKAPRIRTAHSTTLVKYEGTRKRRREHLGSYIWEVGDHVDAWIHDRWWEGTITEKTPGDETKLTVHFPARTDKETVHSWNLRPSRIWKDGQWMEWSHAKGKSNKPHEGDTPQEKRQRLGKREGKIHSEVEAAEMGNLAKNILIEESRKPDDTRSLVLSAKDRTFTIGKNSREEVISDALKPKQTSLQKEGSKVVFGVPRPGKKRKFMEVSKHYVANKSEKISEGSDSIKFAKYLMPQASRPTRNTLKVDNKGKKAVDIKPRGGFKAENSRSFQTRSLSEKDKALLSTSNEGTVQVLHNYAISSFGGSNNCSDKMNAYKVNLQSQDEKNDVSTIASEDSVQPAHVSLSKKKKTSVSEPDFAVKSKISVDRTSTLEDKGSKNPGKPLHEVMEPRRSNRRIQPTSRLLEGLQSSLVISKIQSISHERKSSRGGSSSRGNTHG</sequence>
<feature type="compositionally biased region" description="Basic and acidic residues" evidence="1">
    <location>
        <begin position="1700"/>
        <end position="1717"/>
    </location>
</feature>
<feature type="compositionally biased region" description="Polar residues" evidence="1">
    <location>
        <begin position="1070"/>
        <end position="1088"/>
    </location>
</feature>
<name>A0A8T3AT12_DENNO</name>
<feature type="region of interest" description="Disordered" evidence="1">
    <location>
        <begin position="898"/>
        <end position="959"/>
    </location>
</feature>
<dbReference type="SMR" id="A0A8T3AT12"/>
<feature type="region of interest" description="Disordered" evidence="1">
    <location>
        <begin position="1684"/>
        <end position="1722"/>
    </location>
</feature>
<feature type="region of interest" description="Disordered" evidence="1">
    <location>
        <begin position="2194"/>
        <end position="2232"/>
    </location>
</feature>
<dbReference type="Proteomes" id="UP000829196">
    <property type="component" value="Unassembled WGS sequence"/>
</dbReference>
<evidence type="ECO:0000259" key="2">
    <source>
        <dbReference type="SMART" id="SM00743"/>
    </source>
</evidence>
<dbReference type="InterPro" id="IPR008395">
    <property type="entry name" value="Agenet-like_dom"/>
</dbReference>
<feature type="region of interest" description="Disordered" evidence="1">
    <location>
        <begin position="1383"/>
        <end position="1415"/>
    </location>
</feature>
<feature type="compositionally biased region" description="Basic and acidic residues" evidence="1">
    <location>
        <begin position="2194"/>
        <end position="2221"/>
    </location>
</feature>
<feature type="compositionally biased region" description="Polar residues" evidence="1">
    <location>
        <begin position="1383"/>
        <end position="1397"/>
    </location>
</feature>
<dbReference type="OrthoDB" id="433924at2759"/>
<keyword evidence="4" id="KW-1185">Reference proteome</keyword>
<protein>
    <recommendedName>
        <fullName evidence="2">Agenet domain-containing protein</fullName>
    </recommendedName>
</protein>
<feature type="region of interest" description="Disordered" evidence="1">
    <location>
        <begin position="1227"/>
        <end position="1246"/>
    </location>
</feature>
<dbReference type="InterPro" id="IPR055274">
    <property type="entry name" value="SWO1"/>
</dbReference>
<feature type="domain" description="Agenet" evidence="2">
    <location>
        <begin position="1859"/>
        <end position="1917"/>
    </location>
</feature>
<feature type="compositionally biased region" description="Low complexity" evidence="1">
    <location>
        <begin position="2256"/>
        <end position="2267"/>
    </location>
</feature>
<accession>A0A8T3AT12</accession>
<dbReference type="PANTHER" id="PTHR48429">
    <property type="entry name" value="AGENET DOMAIN-CONTAINING PROTEIN"/>
    <property type="match status" value="1"/>
</dbReference>
<feature type="region of interest" description="Disordered" evidence="1">
    <location>
        <begin position="727"/>
        <end position="786"/>
    </location>
</feature>
<feature type="compositionally biased region" description="Polar residues" evidence="1">
    <location>
        <begin position="909"/>
        <end position="919"/>
    </location>
</feature>
<dbReference type="PANTHER" id="PTHR48429:SF1">
    <property type="entry name" value="AGENET DOMAIN-CONTAINING PROTEIN"/>
    <property type="match status" value="1"/>
</dbReference>